<accession>A0A4V2G5Z1</accession>
<dbReference type="RefSeq" id="WP_130513807.1">
    <property type="nucleotide sequence ID" value="NZ_SHKY01000002.1"/>
</dbReference>
<sequence length="150" mass="16351">MTRTPQPAVRTHHIRGRSFDSGPVLVLLTGEPTDTAVAAHAAALVQHTGSFLLTVTLIESWRSAIRFVIDRFRRHYDIDASVAATLTAIPTYCLRTPVLRPAGRNRPVFLAAAVLRLADRYNASITIGAVTLHDRTGRLHPAEDATGPHT</sequence>
<keyword evidence="2" id="KW-1185">Reference proteome</keyword>
<dbReference type="AlphaFoldDB" id="A0A4V2G5Z1"/>
<name>A0A4V2G5Z1_9ACTN</name>
<reference evidence="1 2" key="1">
    <citation type="submission" date="2019-02" db="EMBL/GenBank/DDBJ databases">
        <title>Sequencing the genomes of 1000 actinobacteria strains.</title>
        <authorList>
            <person name="Klenk H.-P."/>
        </authorList>
    </citation>
    <scope>NUCLEOTIDE SEQUENCE [LARGE SCALE GENOMIC DNA]</scope>
    <source>
        <strain evidence="1 2">DSM 45162</strain>
    </source>
</reference>
<proteinExistence type="predicted"/>
<comment type="caution">
    <text evidence="1">The sequence shown here is derived from an EMBL/GenBank/DDBJ whole genome shotgun (WGS) entry which is preliminary data.</text>
</comment>
<dbReference type="EMBL" id="SHKY01000002">
    <property type="protein sequence ID" value="RZU46616.1"/>
    <property type="molecule type" value="Genomic_DNA"/>
</dbReference>
<evidence type="ECO:0000313" key="1">
    <source>
        <dbReference type="EMBL" id="RZU46616.1"/>
    </source>
</evidence>
<gene>
    <name evidence="1" type="ORF">EV385_6691</name>
</gene>
<organism evidence="1 2">
    <name type="scientific">Krasilnikovia cinnamomea</name>
    <dbReference type="NCBI Taxonomy" id="349313"/>
    <lineage>
        <taxon>Bacteria</taxon>
        <taxon>Bacillati</taxon>
        <taxon>Actinomycetota</taxon>
        <taxon>Actinomycetes</taxon>
        <taxon>Micromonosporales</taxon>
        <taxon>Micromonosporaceae</taxon>
        <taxon>Krasilnikovia</taxon>
    </lineage>
</organism>
<protein>
    <submittedName>
        <fullName evidence="1">Uncharacterized protein</fullName>
    </submittedName>
</protein>
<dbReference type="Proteomes" id="UP000292564">
    <property type="component" value="Unassembled WGS sequence"/>
</dbReference>
<evidence type="ECO:0000313" key="2">
    <source>
        <dbReference type="Proteomes" id="UP000292564"/>
    </source>
</evidence>